<dbReference type="OrthoDB" id="309067at2"/>
<feature type="transmembrane region" description="Helical" evidence="1">
    <location>
        <begin position="224"/>
        <end position="242"/>
    </location>
</feature>
<feature type="transmembrane region" description="Helical" evidence="1">
    <location>
        <begin position="595"/>
        <end position="614"/>
    </location>
</feature>
<evidence type="ECO:0000256" key="1">
    <source>
        <dbReference type="SAM" id="Phobius"/>
    </source>
</evidence>
<feature type="transmembrane region" description="Helical" evidence="1">
    <location>
        <begin position="323"/>
        <end position="345"/>
    </location>
</feature>
<proteinExistence type="predicted"/>
<evidence type="ECO:0000313" key="2">
    <source>
        <dbReference type="EMBL" id="EKV58031.1"/>
    </source>
</evidence>
<dbReference type="Proteomes" id="UP000011663">
    <property type="component" value="Unassembled WGS sequence"/>
</dbReference>
<dbReference type="GeneID" id="66489136"/>
<feature type="transmembrane region" description="Helical" evidence="1">
    <location>
        <begin position="687"/>
        <end position="704"/>
    </location>
</feature>
<accession>A0A2U4FKU5</accession>
<evidence type="ECO:0000313" key="3">
    <source>
        <dbReference type="Proteomes" id="UP000011663"/>
    </source>
</evidence>
<comment type="caution">
    <text evidence="2">The sequence shown here is derived from an EMBL/GenBank/DDBJ whole genome shotgun (WGS) entry which is preliminary data.</text>
</comment>
<feature type="transmembrane region" description="Helical" evidence="1">
    <location>
        <begin position="509"/>
        <end position="531"/>
    </location>
</feature>
<gene>
    <name evidence="2" type="ORF">A966_01888</name>
</gene>
<keyword evidence="1" id="KW-1133">Transmembrane helix</keyword>
<feature type="transmembrane region" description="Helical" evidence="1">
    <location>
        <begin position="390"/>
        <end position="408"/>
    </location>
</feature>
<protein>
    <submittedName>
        <fullName evidence="2">Uncharacterized protein</fullName>
    </submittedName>
</protein>
<dbReference type="RefSeq" id="WP_008721765.1">
    <property type="nucleotide sequence ID" value="NZ_JH994110.1"/>
</dbReference>
<dbReference type="STRING" id="1289135.A966_01888"/>
<reference evidence="2 3" key="1">
    <citation type="submission" date="2012-07" db="EMBL/GenBank/DDBJ databases">
        <title>Genome sequence of Brachyspira sp. 30446, isolated from a pig with mucohaemorrhagic colitis.</title>
        <authorList>
            <person name="Rubin J.E."/>
            <person name="Fernando C."/>
            <person name="Harding J.C.S."/>
            <person name="Hill J.E."/>
        </authorList>
    </citation>
    <scope>NUCLEOTIDE SEQUENCE [LARGE SCALE GENOMIC DNA]</scope>
    <source>
        <strain evidence="2 3">30446</strain>
    </source>
</reference>
<feature type="transmembrane region" description="Helical" evidence="1">
    <location>
        <begin position="468"/>
        <end position="488"/>
    </location>
</feature>
<name>A0A2U4FKU5_9SPIR</name>
<organism evidence="2 3">
    <name type="scientific">Brachyspira hampsonii 30446</name>
    <dbReference type="NCBI Taxonomy" id="1289135"/>
    <lineage>
        <taxon>Bacteria</taxon>
        <taxon>Pseudomonadati</taxon>
        <taxon>Spirochaetota</taxon>
        <taxon>Spirochaetia</taxon>
        <taxon>Brachyspirales</taxon>
        <taxon>Brachyspiraceae</taxon>
        <taxon>Brachyspira</taxon>
    </lineage>
</organism>
<feature type="transmembrane region" description="Helical" evidence="1">
    <location>
        <begin position="626"/>
        <end position="648"/>
    </location>
</feature>
<feature type="transmembrane region" description="Helical" evidence="1">
    <location>
        <begin position="262"/>
        <end position="285"/>
    </location>
</feature>
<feature type="transmembrane region" description="Helical" evidence="1">
    <location>
        <begin position="292"/>
        <end position="311"/>
    </location>
</feature>
<keyword evidence="1" id="KW-0812">Transmembrane</keyword>
<feature type="transmembrane region" description="Helical" evidence="1">
    <location>
        <begin position="357"/>
        <end position="378"/>
    </location>
</feature>
<feature type="transmembrane region" description="Helical" evidence="1">
    <location>
        <begin position="415"/>
        <end position="448"/>
    </location>
</feature>
<keyword evidence="1" id="KW-0472">Membrane</keyword>
<dbReference type="AlphaFoldDB" id="A0A2U4FKU5"/>
<sequence length="909" mass="107294">MKNKNLIIKIYIFLLLIIILFLVTFYLLGTIKRTGYLSDFNLNIDNILEINGLNLEETKNLFTVDNILDNDALTNYIFTNKSITSYSYGFKIGYYSKVFKHSDLYRVYPNTDKILTDNNFIKEIKIDEKGSPFGTLISDKKLDYNERIDNISYTLLLNTRLIIYIVIAYIILFLFIVFCLKKILSAINACLEKIVIKLLFKNAVHSIFNMFNTVSDSISIHREYIISFAVFFPFIIIIYQFIGYSFPYYYSWDSTKLFTNDILLALSNIMPEHFLGSNFIFFLLYKYLFIPFAKLFNLVSIVNISGLKNSLNPYLSFVELSEYILLVQQILFLIFIVFLFINIVKIMKIHNYTNKKIILYIMSFLFLISLSIIIHTTFIYNTIRFETNGLFYPLISLYFILLASEINIDSKKHRIYIILSGIFIGFALFTKIMFIFYIVFLYFIYIVFNFDKYYIYNNDNNVNFSIPLKILFSLIIFSILMSISIIIYSQNKLLNTAFNHIIYEQPVKLILSLSIFPLILLVLFIFIYLINKNKIYISYKIKVFIYNSLIYLFSFSSIVFLSLLLPEKLNSIIYAYLFSYGGGSTIMFMGINNYYLIIALISIVVLSFIFIRYFNIFYKYIIKLIFLVKNVNILKIILSILLIFLSLFLDQFMRNDEKDIILSNTMYIISFFIFYKTILDSLKCKKLLLILLIFILSIYSVVNINRFNEYNSKLVQNQFVDKSAYVYTQGEWEWKLAFYGFNAYMIADIMDMAYTTDESWDSVSYWSRNVQMLKRLIKQVEIKNNSLSYTSIANTNSIISHNSDVISSIDNNIKGGILIPLTDISNNIYLRDDYDFYYISDKEYNKEDTRMRYLDYDFSVNGNKYFVYKLSMSTWQELNFGYNGNFTFIKDEDFTNAFILINDKLAKKL</sequence>
<feature type="transmembrane region" description="Helical" evidence="1">
    <location>
        <begin position="660"/>
        <end position="675"/>
    </location>
</feature>
<dbReference type="EMBL" id="ALNZ01000009">
    <property type="protein sequence ID" value="EKV58031.1"/>
    <property type="molecule type" value="Genomic_DNA"/>
</dbReference>
<feature type="transmembrane region" description="Helical" evidence="1">
    <location>
        <begin position="572"/>
        <end position="589"/>
    </location>
</feature>
<feature type="transmembrane region" description="Helical" evidence="1">
    <location>
        <begin position="543"/>
        <end position="565"/>
    </location>
</feature>
<feature type="transmembrane region" description="Helical" evidence="1">
    <location>
        <begin position="161"/>
        <end position="180"/>
    </location>
</feature>
<feature type="transmembrane region" description="Helical" evidence="1">
    <location>
        <begin position="7"/>
        <end position="28"/>
    </location>
</feature>